<keyword evidence="3" id="KW-1185">Reference proteome</keyword>
<dbReference type="GO" id="GO:0005737">
    <property type="term" value="C:cytoplasm"/>
    <property type="evidence" value="ECO:0007669"/>
    <property type="project" value="TreeGrafter"/>
</dbReference>
<evidence type="ECO:0000313" key="2">
    <source>
        <dbReference type="EMBL" id="KAH1181644.1"/>
    </source>
</evidence>
<sequence length="273" mass="29526">MTIHPILLKHHVILFLEVTDPTSVKAAAKKVGDHLKSSGLNLLINNAGMTETHMVDSANPEDVLVVYNTNLIGLMLVTQAFLLLLKKAAQGSNQKGMSCSKAAVINISMLWDLGSFPFPHMLLSLLMVCRLQAALNMLIRCQSLDYKEDGILFAALCPGWVKTDATSDEAPQTVDQSVSGILQVLFTLSEAHDGTFMNWEGKVVPCHGAQAGCGILEMLVALQRDVFTGTLLIELVSAEAESEPSPVQLHPVQIPAVSSCYFCSSKHKALQSK</sequence>
<dbReference type="Gene3D" id="3.40.50.720">
    <property type="entry name" value="NAD(P)-binding Rossmann-like Domain"/>
    <property type="match status" value="1"/>
</dbReference>
<protein>
    <submittedName>
        <fullName evidence="2">Uncharacterized protein</fullName>
    </submittedName>
</protein>
<reference evidence="2" key="1">
    <citation type="submission" date="2021-09" db="EMBL/GenBank/DDBJ databases">
        <title>The genome of Mauremys mutica provides insights into the evolution of semi-aquatic lifestyle.</title>
        <authorList>
            <person name="Gong S."/>
            <person name="Gao Y."/>
        </authorList>
    </citation>
    <scope>NUCLEOTIDE SEQUENCE</scope>
    <source>
        <strain evidence="2">MM-2020</strain>
        <tissue evidence="2">Muscle</tissue>
    </source>
</reference>
<proteinExistence type="predicted"/>
<feature type="transmembrane region" description="Helical" evidence="1">
    <location>
        <begin position="64"/>
        <end position="85"/>
    </location>
</feature>
<dbReference type="Proteomes" id="UP000827986">
    <property type="component" value="Unassembled WGS sequence"/>
</dbReference>
<dbReference type="SUPFAM" id="SSF51735">
    <property type="entry name" value="NAD(P)-binding Rossmann-fold domains"/>
    <property type="match status" value="1"/>
</dbReference>
<keyword evidence="1" id="KW-1133">Transmembrane helix</keyword>
<keyword evidence="1" id="KW-0812">Transmembrane</keyword>
<dbReference type="PANTHER" id="PTHR43544:SF38">
    <property type="entry name" value="C-FACTOR-RELATED"/>
    <property type="match status" value="1"/>
</dbReference>
<comment type="caution">
    <text evidence="2">The sequence shown here is derived from an EMBL/GenBank/DDBJ whole genome shotgun (WGS) entry which is preliminary data.</text>
</comment>
<dbReference type="InterPro" id="IPR036291">
    <property type="entry name" value="NAD(P)-bd_dom_sf"/>
</dbReference>
<gene>
    <name evidence="2" type="ORF">KIL84_005370</name>
</gene>
<evidence type="ECO:0000313" key="3">
    <source>
        <dbReference type="Proteomes" id="UP000827986"/>
    </source>
</evidence>
<keyword evidence="1" id="KW-0472">Membrane</keyword>
<dbReference type="InterPro" id="IPR002347">
    <property type="entry name" value="SDR_fam"/>
</dbReference>
<dbReference type="EMBL" id="JAHDVG010000468">
    <property type="protein sequence ID" value="KAH1181644.1"/>
    <property type="molecule type" value="Genomic_DNA"/>
</dbReference>
<accession>A0A9D3XHM3</accession>
<organism evidence="2 3">
    <name type="scientific">Mauremys mutica</name>
    <name type="common">yellowpond turtle</name>
    <dbReference type="NCBI Taxonomy" id="74926"/>
    <lineage>
        <taxon>Eukaryota</taxon>
        <taxon>Metazoa</taxon>
        <taxon>Chordata</taxon>
        <taxon>Craniata</taxon>
        <taxon>Vertebrata</taxon>
        <taxon>Euteleostomi</taxon>
        <taxon>Archelosauria</taxon>
        <taxon>Testudinata</taxon>
        <taxon>Testudines</taxon>
        <taxon>Cryptodira</taxon>
        <taxon>Durocryptodira</taxon>
        <taxon>Testudinoidea</taxon>
        <taxon>Geoemydidae</taxon>
        <taxon>Geoemydinae</taxon>
        <taxon>Mauremys</taxon>
    </lineage>
</organism>
<dbReference type="AlphaFoldDB" id="A0A9D3XHM3"/>
<dbReference type="InterPro" id="IPR051468">
    <property type="entry name" value="Fungal_SecMetab_SDRs"/>
</dbReference>
<dbReference type="GO" id="GO:0016491">
    <property type="term" value="F:oxidoreductase activity"/>
    <property type="evidence" value="ECO:0007669"/>
    <property type="project" value="TreeGrafter"/>
</dbReference>
<evidence type="ECO:0000256" key="1">
    <source>
        <dbReference type="SAM" id="Phobius"/>
    </source>
</evidence>
<dbReference type="PANTHER" id="PTHR43544">
    <property type="entry name" value="SHORT-CHAIN DEHYDROGENASE/REDUCTASE"/>
    <property type="match status" value="1"/>
</dbReference>
<dbReference type="Pfam" id="PF13561">
    <property type="entry name" value="adh_short_C2"/>
    <property type="match status" value="1"/>
</dbReference>
<name>A0A9D3XHM3_9SAUR</name>